<evidence type="ECO:0000313" key="1">
    <source>
        <dbReference type="EMBL" id="KAJ7523994.1"/>
    </source>
</evidence>
<dbReference type="Proteomes" id="UP001162992">
    <property type="component" value="Chromosome 18"/>
</dbReference>
<reference evidence="2" key="1">
    <citation type="journal article" date="2024" name="Proc. Natl. Acad. Sci. U.S.A.">
        <title>Extraordinary preservation of gene collinearity over three hundred million years revealed in homosporous lycophytes.</title>
        <authorList>
            <person name="Li C."/>
            <person name="Wickell D."/>
            <person name="Kuo L.Y."/>
            <person name="Chen X."/>
            <person name="Nie B."/>
            <person name="Liao X."/>
            <person name="Peng D."/>
            <person name="Ji J."/>
            <person name="Jenkins J."/>
            <person name="Williams M."/>
            <person name="Shu S."/>
            <person name="Plott C."/>
            <person name="Barry K."/>
            <person name="Rajasekar S."/>
            <person name="Grimwood J."/>
            <person name="Han X."/>
            <person name="Sun S."/>
            <person name="Hou Z."/>
            <person name="He W."/>
            <person name="Dai G."/>
            <person name="Sun C."/>
            <person name="Schmutz J."/>
            <person name="Leebens-Mack J.H."/>
            <person name="Li F.W."/>
            <person name="Wang L."/>
        </authorList>
    </citation>
    <scope>NUCLEOTIDE SEQUENCE [LARGE SCALE GENOMIC DNA]</scope>
    <source>
        <strain evidence="2">cv. PW_Plant_1</strain>
    </source>
</reference>
<keyword evidence="2" id="KW-1185">Reference proteome</keyword>
<comment type="caution">
    <text evidence="1">The sequence shown here is derived from an EMBL/GenBank/DDBJ whole genome shotgun (WGS) entry which is preliminary data.</text>
</comment>
<protein>
    <submittedName>
        <fullName evidence="1">Uncharacterized protein</fullName>
    </submittedName>
</protein>
<gene>
    <name evidence="1" type="ORF">O6H91_18G072100</name>
</gene>
<evidence type="ECO:0000313" key="2">
    <source>
        <dbReference type="Proteomes" id="UP001162992"/>
    </source>
</evidence>
<sequence length="278" mass="30602">MSLSSRFREVYSFTPDSVSSSPVVSGLSDESHGTLTQPIYSPRYSSGSNIVPNAYHYSDITDFVLLVISLVLLIIVLGVYFMKKYYYPPVEMSQVDITPVEITRTEINATRQQAVDRRPRQMSEGLDRKITESFPVVAYSAAQIANNPAECAVCLSEFQEGEKARWLPKCGHVFHLECIDRWLFSQSTCPLCRVSLIPESHAITLESTNSPHASTGLETSNSAVHANGGDVAALSEETTGLINNGAERDIAEGEALFAPSRSSQPLQHTAQEITIQER</sequence>
<accession>A0ACC2B2I3</accession>
<organism evidence="1 2">
    <name type="scientific">Diphasiastrum complanatum</name>
    <name type="common">Issler's clubmoss</name>
    <name type="synonym">Lycopodium complanatum</name>
    <dbReference type="NCBI Taxonomy" id="34168"/>
    <lineage>
        <taxon>Eukaryota</taxon>
        <taxon>Viridiplantae</taxon>
        <taxon>Streptophyta</taxon>
        <taxon>Embryophyta</taxon>
        <taxon>Tracheophyta</taxon>
        <taxon>Lycopodiopsida</taxon>
        <taxon>Lycopodiales</taxon>
        <taxon>Lycopodiaceae</taxon>
        <taxon>Lycopodioideae</taxon>
        <taxon>Diphasiastrum</taxon>
    </lineage>
</organism>
<proteinExistence type="predicted"/>
<name>A0ACC2B2I3_DIPCM</name>
<dbReference type="EMBL" id="CM055109">
    <property type="protein sequence ID" value="KAJ7523994.1"/>
    <property type="molecule type" value="Genomic_DNA"/>
</dbReference>